<reference evidence="4" key="1">
    <citation type="journal article" date="2023" name="Mol. Biol. Evol.">
        <title>Third-Generation Sequencing Reveals the Adaptive Role of the Epigenome in Three Deep-Sea Polychaetes.</title>
        <authorList>
            <person name="Perez M."/>
            <person name="Aroh O."/>
            <person name="Sun Y."/>
            <person name="Lan Y."/>
            <person name="Juniper S.K."/>
            <person name="Young C.R."/>
            <person name="Angers B."/>
            <person name="Qian P.Y."/>
        </authorList>
    </citation>
    <scope>NUCLEOTIDE SEQUENCE</scope>
    <source>
        <strain evidence="4">R07B-5</strain>
    </source>
</reference>
<comment type="caution">
    <text evidence="1">Lacks conserved residue(s) required for the propagation of feature annotation.</text>
</comment>
<dbReference type="Proteomes" id="UP001209878">
    <property type="component" value="Unassembled WGS sequence"/>
</dbReference>
<accession>A0AAD9NWT2</accession>
<feature type="domain" description="EGF-like" evidence="3">
    <location>
        <begin position="286"/>
        <end position="322"/>
    </location>
</feature>
<comment type="caution">
    <text evidence="4">The sequence shown here is derived from an EMBL/GenBank/DDBJ whole genome shotgun (WGS) entry which is preliminary data.</text>
</comment>
<sequence>MARMESSCKMIPCNNQLNDCGNLTSLMHHTSFDATMLNKVCSDFGTMRKCVAGADKCPPKIIRLLETQYDMYEKQCDCIDQLNKCNANVTGILMKRTFDLATLHKVCNELGEIETCVLRANKCSPEYIRLIQTSLTVYKTECTRFARCSQSVQNCAGQSAKTFSSLISNFTFDDTSVKKLCHEEGKLSSCLNKSVDCPPEYVRKYESVMTKVRTHCSKTACAMKALQCGVDVFDGVDIMKLNDAALLGLCNNLVGVEKCLSTLDQSCRVLTQPITFWTDRCDVFVRKSLCATHICLNGGTCEVRTNTANCACVTAFTGGHCETPLTTTPTTTTAKTSGQRGSGYITFVIVSSLTASLLMLAGHV</sequence>
<name>A0AAD9NWT2_RIDPI</name>
<evidence type="ECO:0000259" key="3">
    <source>
        <dbReference type="PROSITE" id="PS50026"/>
    </source>
</evidence>
<feature type="transmembrane region" description="Helical" evidence="2">
    <location>
        <begin position="344"/>
        <end position="362"/>
    </location>
</feature>
<protein>
    <recommendedName>
        <fullName evidence="3">EGF-like domain-containing protein</fullName>
    </recommendedName>
</protein>
<keyword evidence="2" id="KW-0472">Membrane</keyword>
<evidence type="ECO:0000256" key="2">
    <source>
        <dbReference type="SAM" id="Phobius"/>
    </source>
</evidence>
<keyword evidence="1" id="KW-1015">Disulfide bond</keyword>
<dbReference type="SUPFAM" id="SSF57196">
    <property type="entry name" value="EGF/Laminin"/>
    <property type="match status" value="1"/>
</dbReference>
<keyword evidence="1" id="KW-0245">EGF-like domain</keyword>
<keyword evidence="5" id="KW-1185">Reference proteome</keyword>
<keyword evidence="2" id="KW-0812">Transmembrane</keyword>
<dbReference type="AlphaFoldDB" id="A0AAD9NWT2"/>
<evidence type="ECO:0000313" key="5">
    <source>
        <dbReference type="Proteomes" id="UP001209878"/>
    </source>
</evidence>
<keyword evidence="2" id="KW-1133">Transmembrane helix</keyword>
<dbReference type="PROSITE" id="PS00022">
    <property type="entry name" value="EGF_1"/>
    <property type="match status" value="1"/>
</dbReference>
<dbReference type="Gene3D" id="2.10.25.10">
    <property type="entry name" value="Laminin"/>
    <property type="match status" value="1"/>
</dbReference>
<dbReference type="PROSITE" id="PS50026">
    <property type="entry name" value="EGF_3"/>
    <property type="match status" value="1"/>
</dbReference>
<dbReference type="EMBL" id="JAODUO010000291">
    <property type="protein sequence ID" value="KAK2183907.1"/>
    <property type="molecule type" value="Genomic_DNA"/>
</dbReference>
<dbReference type="InterPro" id="IPR000742">
    <property type="entry name" value="EGF"/>
</dbReference>
<evidence type="ECO:0000313" key="4">
    <source>
        <dbReference type="EMBL" id="KAK2183907.1"/>
    </source>
</evidence>
<feature type="disulfide bond" evidence="1">
    <location>
        <begin position="312"/>
        <end position="321"/>
    </location>
</feature>
<organism evidence="4 5">
    <name type="scientific">Ridgeia piscesae</name>
    <name type="common">Tubeworm</name>
    <dbReference type="NCBI Taxonomy" id="27915"/>
    <lineage>
        <taxon>Eukaryota</taxon>
        <taxon>Metazoa</taxon>
        <taxon>Spiralia</taxon>
        <taxon>Lophotrochozoa</taxon>
        <taxon>Annelida</taxon>
        <taxon>Polychaeta</taxon>
        <taxon>Sedentaria</taxon>
        <taxon>Canalipalpata</taxon>
        <taxon>Sabellida</taxon>
        <taxon>Siboglinidae</taxon>
        <taxon>Ridgeia</taxon>
    </lineage>
</organism>
<evidence type="ECO:0000256" key="1">
    <source>
        <dbReference type="PROSITE-ProRule" id="PRU00076"/>
    </source>
</evidence>
<proteinExistence type="predicted"/>
<gene>
    <name evidence="4" type="ORF">NP493_292g01005</name>
</gene>